<dbReference type="AlphaFoldDB" id="A0A9J6PBI6"/>
<name>A0A9J6PBI6_9PROT</name>
<dbReference type="InterPro" id="IPR040079">
    <property type="entry name" value="Glutathione_S-Trfase"/>
</dbReference>
<feature type="domain" description="GST N-terminal" evidence="1">
    <location>
        <begin position="1"/>
        <end position="81"/>
    </location>
</feature>
<dbReference type="SFLD" id="SFLDS00019">
    <property type="entry name" value="Glutathione_Transferase_(cytos"/>
    <property type="match status" value="1"/>
</dbReference>
<evidence type="ECO:0000313" key="3">
    <source>
        <dbReference type="EMBL" id="MCP1335849.1"/>
    </source>
</evidence>
<dbReference type="InterPro" id="IPR034346">
    <property type="entry name" value="Gtt2-like_C"/>
</dbReference>
<keyword evidence="4" id="KW-1185">Reference proteome</keyword>
<protein>
    <submittedName>
        <fullName evidence="3">Glutathione S-transferase family protein</fullName>
    </submittedName>
</protein>
<dbReference type="Proteomes" id="UP001055804">
    <property type="component" value="Unassembled WGS sequence"/>
</dbReference>
<gene>
    <name evidence="3" type="ORF">NJQ99_05460</name>
</gene>
<evidence type="ECO:0000313" key="4">
    <source>
        <dbReference type="Proteomes" id="UP001055804"/>
    </source>
</evidence>
<accession>A0A9J6PBI6</accession>
<dbReference type="PANTHER" id="PTHR44051">
    <property type="entry name" value="GLUTATHIONE S-TRANSFERASE-RELATED"/>
    <property type="match status" value="1"/>
</dbReference>
<feature type="domain" description="GST C-terminal" evidence="2">
    <location>
        <begin position="86"/>
        <end position="203"/>
    </location>
</feature>
<dbReference type="Gene3D" id="3.40.30.10">
    <property type="entry name" value="Glutaredoxin"/>
    <property type="match status" value="1"/>
</dbReference>
<sequence length="203" mass="23065">MKLYDSKMAPNPRRVRMFLAEKGIKVDLVPVDIMKQEHKTPEYRAKSPQALLPALELDDGTVITESVAICRYFEELQPEPPLFGATPLERALVEMWNRRMEFGVLFATAMVFRHTHPAMAPLEVPQCQDWGQANVDKVRASWEWMDRELATRPFIAGENFSIADITGFVGVQFGKVVKLQPDETYKNLTRWMGEIAARPSAAA</sequence>
<comment type="caution">
    <text evidence="3">The sequence shown here is derived from an EMBL/GenBank/DDBJ whole genome shotgun (WGS) entry which is preliminary data.</text>
</comment>
<dbReference type="SFLD" id="SFLDG00358">
    <property type="entry name" value="Main_(cytGST)"/>
    <property type="match status" value="1"/>
</dbReference>
<dbReference type="InterPro" id="IPR010987">
    <property type="entry name" value="Glutathione-S-Trfase_C-like"/>
</dbReference>
<dbReference type="SUPFAM" id="SSF47616">
    <property type="entry name" value="GST C-terminal domain-like"/>
    <property type="match status" value="1"/>
</dbReference>
<organism evidence="3 4">
    <name type="scientific">Futiania mangrovi</name>
    <dbReference type="NCBI Taxonomy" id="2959716"/>
    <lineage>
        <taxon>Bacteria</taxon>
        <taxon>Pseudomonadati</taxon>
        <taxon>Pseudomonadota</taxon>
        <taxon>Alphaproteobacteria</taxon>
        <taxon>Futianiales</taxon>
        <taxon>Futianiaceae</taxon>
        <taxon>Futiania</taxon>
    </lineage>
</organism>
<dbReference type="EMBL" id="JAMZFT010000001">
    <property type="protein sequence ID" value="MCP1335849.1"/>
    <property type="molecule type" value="Genomic_DNA"/>
</dbReference>
<dbReference type="CDD" id="cd03182">
    <property type="entry name" value="GST_C_GTT2_like"/>
    <property type="match status" value="1"/>
</dbReference>
<dbReference type="RefSeq" id="WP_269331778.1">
    <property type="nucleotide sequence ID" value="NZ_JAMZFT010000001.1"/>
</dbReference>
<dbReference type="Pfam" id="PF00043">
    <property type="entry name" value="GST_C"/>
    <property type="match status" value="1"/>
</dbReference>
<dbReference type="Pfam" id="PF13417">
    <property type="entry name" value="GST_N_3"/>
    <property type="match status" value="1"/>
</dbReference>
<dbReference type="InterPro" id="IPR004046">
    <property type="entry name" value="GST_C"/>
</dbReference>
<dbReference type="PANTHER" id="PTHR44051:SF2">
    <property type="entry name" value="HYPOTHETICAL GLUTATHIONE S-TRANSFERASE LIKE PROTEIN"/>
    <property type="match status" value="1"/>
</dbReference>
<evidence type="ECO:0000259" key="1">
    <source>
        <dbReference type="PROSITE" id="PS50404"/>
    </source>
</evidence>
<dbReference type="PROSITE" id="PS50404">
    <property type="entry name" value="GST_NTER"/>
    <property type="match status" value="1"/>
</dbReference>
<dbReference type="Gene3D" id="1.20.1050.10">
    <property type="match status" value="1"/>
</dbReference>
<evidence type="ECO:0000259" key="2">
    <source>
        <dbReference type="PROSITE" id="PS50405"/>
    </source>
</evidence>
<dbReference type="InterPro" id="IPR036249">
    <property type="entry name" value="Thioredoxin-like_sf"/>
</dbReference>
<proteinExistence type="predicted"/>
<reference evidence="3" key="1">
    <citation type="submission" date="2022-06" db="EMBL/GenBank/DDBJ databases">
        <title>Isolation and Genomics of Futiania mangrovii gen. nov., sp. nov., a Rare and Metabolically-versatile member in the Class Alphaproteobacteria.</title>
        <authorList>
            <person name="Liu L."/>
            <person name="Huang W.-C."/>
            <person name="Pan J."/>
            <person name="Li J."/>
            <person name="Huang Y."/>
            <person name="Du H."/>
            <person name="Liu Y."/>
            <person name="Li M."/>
        </authorList>
    </citation>
    <scope>NUCLEOTIDE SEQUENCE</scope>
    <source>
        <strain evidence="3">FT118</strain>
    </source>
</reference>
<dbReference type="InterPro" id="IPR034345">
    <property type="entry name" value="Gtt2-like_N"/>
</dbReference>
<dbReference type="SUPFAM" id="SSF52833">
    <property type="entry name" value="Thioredoxin-like"/>
    <property type="match status" value="1"/>
</dbReference>
<dbReference type="InterPro" id="IPR036282">
    <property type="entry name" value="Glutathione-S-Trfase_C_sf"/>
</dbReference>
<dbReference type="InterPro" id="IPR004045">
    <property type="entry name" value="Glutathione_S-Trfase_N"/>
</dbReference>
<dbReference type="CDD" id="cd03051">
    <property type="entry name" value="GST_N_GTT2_like"/>
    <property type="match status" value="1"/>
</dbReference>
<dbReference type="PROSITE" id="PS50405">
    <property type="entry name" value="GST_CTER"/>
    <property type="match status" value="1"/>
</dbReference>